<dbReference type="InterPro" id="IPR013528">
    <property type="entry name" value="HMG_CoA_synth_N"/>
</dbReference>
<dbReference type="InterPro" id="IPR010122">
    <property type="entry name" value="HMG_CoA_synthase_euk"/>
</dbReference>
<dbReference type="EC" id="2.3.3.10" evidence="5"/>
<comment type="catalytic activity">
    <reaction evidence="5">
        <text>acetoacetyl-CoA + acetyl-CoA + H2O = (3S)-3-hydroxy-3-methylglutaryl-CoA + CoA + H(+)</text>
        <dbReference type="Rhea" id="RHEA:10188"/>
        <dbReference type="ChEBI" id="CHEBI:15377"/>
        <dbReference type="ChEBI" id="CHEBI:15378"/>
        <dbReference type="ChEBI" id="CHEBI:43074"/>
        <dbReference type="ChEBI" id="CHEBI:57286"/>
        <dbReference type="ChEBI" id="CHEBI:57287"/>
        <dbReference type="ChEBI" id="CHEBI:57288"/>
        <dbReference type="EC" id="2.3.3.10"/>
    </reaction>
</comment>
<feature type="binding site" evidence="4">
    <location>
        <position position="261"/>
    </location>
    <ligand>
        <name>CoA</name>
        <dbReference type="ChEBI" id="CHEBI:57287"/>
    </ligand>
</feature>
<dbReference type="EMBL" id="MBFS01000344">
    <property type="protein sequence ID" value="PVV02749.1"/>
    <property type="molecule type" value="Genomic_DNA"/>
</dbReference>
<feature type="binding site" evidence="4">
    <location>
        <position position="214"/>
    </location>
    <ligand>
        <name>CoA</name>
        <dbReference type="ChEBI" id="CHEBI:57287"/>
    </ligand>
</feature>
<feature type="active site" description="Acyl-thioester intermediate" evidence="3">
    <location>
        <position position="122"/>
    </location>
</feature>
<dbReference type="GO" id="GO:0004421">
    <property type="term" value="F:hydroxymethylglutaryl-CoA synthase activity"/>
    <property type="evidence" value="ECO:0007669"/>
    <property type="project" value="UniProtKB-EC"/>
</dbReference>
<feature type="binding site" evidence="4">
    <location>
        <position position="257"/>
    </location>
    <ligand>
        <name>CoA</name>
        <dbReference type="ChEBI" id="CHEBI:57287"/>
    </ligand>
</feature>
<dbReference type="Gene3D" id="3.40.47.10">
    <property type="match status" value="1"/>
</dbReference>
<sequence>MTVASHPENIGIRAMDVYFPRKYVDQVELEKHDGVSTGKYTIGLGQEKMSFCDDREDIVSICMTVVSTFMKKFKLDYKNIGRLEVGTETIIDKSKSTKTFLMSLFKESGNFSIEGIDTTNACYGGTSALFNACQWVDSRAWDGRLALVVCGDIAVYASGNARPSGGAGVACMLVGPNAPLVLEFPFRGTFMEHVYDFYKPDLSSEFPTVDGPLSVVSYIRALDFAYRAYIDKIELAGVVNPSLLSLDYLVFHSPYTKQVVKAFARLIYNDFLRNPSDSQFADVPREFFNESRESSYTNKVLEKTFINISKPLFEKMTAPSLYLAKNIGNMYTASVFFGLASLLSASKPSELLGRRIGMFSYGSGSAASFYSFKVVGDISQIVKNLDLEARINDRICVSPNQFEEIMSHRENTHNSVAYKPVGDVSELFPETYYLESIDSMYRREYKQV</sequence>
<dbReference type="OrthoDB" id="1269963at2759"/>
<evidence type="ECO:0000256" key="2">
    <source>
        <dbReference type="ARBA" id="ARBA00022679"/>
    </source>
</evidence>
<reference evidence="8 9" key="1">
    <citation type="journal article" date="2018" name="MBio">
        <title>Comparative Genomics Reveals the Core Gene Toolbox for the Fungus-Insect Symbiosis.</title>
        <authorList>
            <person name="Wang Y."/>
            <person name="Stata M."/>
            <person name="Wang W."/>
            <person name="Stajich J.E."/>
            <person name="White M.M."/>
            <person name="Moncalvo J.M."/>
        </authorList>
    </citation>
    <scope>NUCLEOTIDE SEQUENCE [LARGE SCALE GENOMIC DNA]</scope>
    <source>
        <strain evidence="8 9">SC-DP-2</strain>
    </source>
</reference>
<dbReference type="PANTHER" id="PTHR43323:SF2">
    <property type="entry name" value="HYDROXYMETHYLGLUTARYL-COA SYNTHASE"/>
    <property type="match status" value="1"/>
</dbReference>
<name>A0A2T9ZDT6_9FUNG</name>
<dbReference type="AlphaFoldDB" id="A0A2T9ZDT6"/>
<accession>A0A2T9ZDT6</accession>
<dbReference type="STRING" id="133381.A0A2T9ZDT6"/>
<evidence type="ECO:0000259" key="6">
    <source>
        <dbReference type="Pfam" id="PF01154"/>
    </source>
</evidence>
<evidence type="ECO:0000259" key="7">
    <source>
        <dbReference type="Pfam" id="PF08540"/>
    </source>
</evidence>
<dbReference type="CDD" id="cd00827">
    <property type="entry name" value="init_cond_enzymes"/>
    <property type="match status" value="1"/>
</dbReference>
<comment type="similarity">
    <text evidence="1 5">Belongs to the thiolase-like superfamily. HMG-CoA synthase family.</text>
</comment>
<dbReference type="Proteomes" id="UP000245609">
    <property type="component" value="Unassembled WGS sequence"/>
</dbReference>
<dbReference type="PANTHER" id="PTHR43323">
    <property type="entry name" value="3-HYDROXY-3-METHYLGLUTARYL COENZYME A SYNTHASE"/>
    <property type="match status" value="1"/>
</dbReference>
<keyword evidence="9" id="KW-1185">Reference proteome</keyword>
<proteinExistence type="inferred from homology"/>
<feature type="active site" description="Proton donor/acceptor" evidence="3">
    <location>
        <position position="88"/>
    </location>
</feature>
<organism evidence="8 9">
    <name type="scientific">Smittium megazygosporum</name>
    <dbReference type="NCBI Taxonomy" id="133381"/>
    <lineage>
        <taxon>Eukaryota</taxon>
        <taxon>Fungi</taxon>
        <taxon>Fungi incertae sedis</taxon>
        <taxon>Zoopagomycota</taxon>
        <taxon>Kickxellomycotina</taxon>
        <taxon>Harpellomycetes</taxon>
        <taxon>Harpellales</taxon>
        <taxon>Legeriomycetaceae</taxon>
        <taxon>Smittium</taxon>
    </lineage>
</organism>
<dbReference type="NCBIfam" id="TIGR01833">
    <property type="entry name" value="HMG-CoA-S_euk"/>
    <property type="match status" value="1"/>
</dbReference>
<evidence type="ECO:0000256" key="3">
    <source>
        <dbReference type="PIRSR" id="PIRSR610122-1"/>
    </source>
</evidence>
<dbReference type="Pfam" id="PF01154">
    <property type="entry name" value="HMG_CoA_synt_N"/>
    <property type="match status" value="1"/>
</dbReference>
<dbReference type="InterPro" id="IPR016039">
    <property type="entry name" value="Thiolase-like"/>
</dbReference>
<comment type="function">
    <text evidence="5">Catalyzes the condensation of acetyl-CoA with acetoacetyl-CoA to form HMG-CoA.</text>
</comment>
<dbReference type="InterPro" id="IPR013746">
    <property type="entry name" value="HMG_CoA_synt_C_dom"/>
</dbReference>
<gene>
    <name evidence="8" type="ORF">BB560_002791</name>
</gene>
<feature type="domain" description="Hydroxymethylglutaryl-coenzyme A synthase N-terminal" evidence="6">
    <location>
        <begin position="7"/>
        <end position="179"/>
    </location>
</feature>
<evidence type="ECO:0000256" key="1">
    <source>
        <dbReference type="ARBA" id="ARBA00007061"/>
    </source>
</evidence>
<feature type="active site" description="Proton donor/acceptor" evidence="3">
    <location>
        <position position="252"/>
    </location>
</feature>
<dbReference type="GO" id="GO:0010142">
    <property type="term" value="P:farnesyl diphosphate biosynthetic process, mevalonate pathway"/>
    <property type="evidence" value="ECO:0007669"/>
    <property type="project" value="InterPro"/>
</dbReference>
<protein>
    <recommendedName>
        <fullName evidence="5">Hydroxymethylglutaryl-CoA synthase</fullName>
        <shortName evidence="5">HMG-CoA synthase</shortName>
        <ecNumber evidence="5">2.3.3.10</ecNumber>
    </recommendedName>
    <alternativeName>
        <fullName evidence="5">3-hydroxy-3-methylglutaryl coenzyme A synthase</fullName>
    </alternativeName>
</protein>
<feature type="domain" description="Hydroxymethylglutaryl-coenzyme A synthase C-terminal" evidence="7">
    <location>
        <begin position="181"/>
        <end position="446"/>
    </location>
</feature>
<comment type="caution">
    <text evidence="8">The sequence shown here is derived from an EMBL/GenBank/DDBJ whole genome shotgun (WGS) entry which is preliminary data.</text>
</comment>
<evidence type="ECO:0000313" key="8">
    <source>
        <dbReference type="EMBL" id="PVV02749.1"/>
    </source>
</evidence>
<keyword evidence="2 5" id="KW-0808">Transferase</keyword>
<dbReference type="SUPFAM" id="SSF53901">
    <property type="entry name" value="Thiolase-like"/>
    <property type="match status" value="2"/>
</dbReference>
<evidence type="ECO:0000313" key="9">
    <source>
        <dbReference type="Proteomes" id="UP000245609"/>
    </source>
</evidence>
<feature type="binding site" evidence="4">
    <location>
        <position position="160"/>
    </location>
    <ligand>
        <name>CoA</name>
        <dbReference type="ChEBI" id="CHEBI:57287"/>
    </ligand>
</feature>
<dbReference type="Pfam" id="PF08540">
    <property type="entry name" value="HMG_CoA_synt_C"/>
    <property type="match status" value="1"/>
</dbReference>
<dbReference type="FunFam" id="3.40.47.10:FF:000008">
    <property type="entry name" value="3-hydroxy-3-methylglutaryl coenzyme A synthase"/>
    <property type="match status" value="1"/>
</dbReference>
<evidence type="ECO:0000256" key="5">
    <source>
        <dbReference type="RuleBase" id="RU364071"/>
    </source>
</evidence>
<dbReference type="GO" id="GO:0006084">
    <property type="term" value="P:acetyl-CoA metabolic process"/>
    <property type="evidence" value="ECO:0007669"/>
    <property type="project" value="InterPro"/>
</dbReference>
<evidence type="ECO:0000256" key="4">
    <source>
        <dbReference type="PIRSR" id="PIRSR610122-2"/>
    </source>
</evidence>